<evidence type="ECO:0000313" key="1">
    <source>
        <dbReference type="EMBL" id="PRR68585.1"/>
    </source>
</evidence>
<comment type="caution">
    <text evidence="1">The sequence shown here is derived from an EMBL/GenBank/DDBJ whole genome shotgun (WGS) entry which is preliminary data.</text>
</comment>
<keyword evidence="2" id="KW-1185">Reference proteome</keyword>
<reference evidence="1 2" key="1">
    <citation type="submission" date="2018-03" db="EMBL/GenBank/DDBJ databases">
        <title>Genome sequence of Moorella humiferrea DSM 23265.</title>
        <authorList>
            <person name="Poehlein A."/>
            <person name="Daniel R."/>
        </authorList>
    </citation>
    <scope>NUCLEOTIDE SEQUENCE [LARGE SCALE GENOMIC DNA]</scope>
    <source>
        <strain evidence="1 2">DSM 23265</strain>
    </source>
</reference>
<dbReference type="Proteomes" id="UP000238415">
    <property type="component" value="Unassembled WGS sequence"/>
</dbReference>
<evidence type="ECO:0000313" key="2">
    <source>
        <dbReference type="Proteomes" id="UP000238415"/>
    </source>
</evidence>
<gene>
    <name evidence="1" type="primary">msmE</name>
    <name evidence="1" type="ORF">MOHU_26800</name>
</gene>
<dbReference type="Pfam" id="PF01547">
    <property type="entry name" value="SBP_bac_1"/>
    <property type="match status" value="1"/>
</dbReference>
<dbReference type="Gene3D" id="3.40.190.10">
    <property type="entry name" value="Periplasmic binding protein-like II"/>
    <property type="match status" value="1"/>
</dbReference>
<dbReference type="AlphaFoldDB" id="A0A2T0AJQ6"/>
<dbReference type="SUPFAM" id="SSF53850">
    <property type="entry name" value="Periplasmic binding protein-like II"/>
    <property type="match status" value="1"/>
</dbReference>
<protein>
    <submittedName>
        <fullName evidence="1">Multiple sugar-binding protein</fullName>
    </submittedName>
</protein>
<dbReference type="CDD" id="cd13585">
    <property type="entry name" value="PBP2_TMBP_like"/>
    <property type="match status" value="1"/>
</dbReference>
<dbReference type="InterPro" id="IPR006059">
    <property type="entry name" value="SBP"/>
</dbReference>
<dbReference type="PANTHER" id="PTHR43649">
    <property type="entry name" value="ARABINOSE-BINDING PROTEIN-RELATED"/>
    <property type="match status" value="1"/>
</dbReference>
<proteinExistence type="predicted"/>
<accession>A0A2T0AJQ6</accession>
<dbReference type="PANTHER" id="PTHR43649:SF12">
    <property type="entry name" value="DIACETYLCHITOBIOSE BINDING PROTEIN DASA"/>
    <property type="match status" value="1"/>
</dbReference>
<dbReference type="EMBL" id="PVXM01000062">
    <property type="protein sequence ID" value="PRR68585.1"/>
    <property type="molecule type" value="Genomic_DNA"/>
</dbReference>
<sequence length="435" mass="48181">MMLKKKWVPLTLVLVLVAMILTACGGGSSGQKSSDSQGTVEITFVNWATAEEATKQQMLDVIKEFEKQNPGIKVKNVPIPVGEQLNQLTIMTTGGNAPDIAQVHFDVGISLAAMGALEPNDNLLSKEFLDDVNKKLYDFGMYEGKHYLIPWVGHPLGFWYNKKLLQQAGLDPNNPPQTIDELTKAMEIIKQKLPNDVVPLQIDTTIRTLGLSHEWSFMSAFGTVPVDGDKVQANKMGPYAEWLRMLVQKGYTLPGKKFGEFRPLAAQNRLVFGFDGPSFKGIVQSFDKSITDEKFYETWGVTTLPVGADKKPYSAPDDHNLAIFKASKHKEAAAKFAEFLARSDFSIKTYVIPLGFLPTVQSAVQRFPKEFSDPARKAFIEKIVPAEVRLPYGPNYSKIATVVMAGMQEVITTNKPIPEILNNVQTKLEGIINGK</sequence>
<name>A0A2T0AJQ6_9FIRM</name>
<organism evidence="1 2">
    <name type="scientific">Neomoorella humiferrea</name>
    <dbReference type="NCBI Taxonomy" id="676965"/>
    <lineage>
        <taxon>Bacteria</taxon>
        <taxon>Bacillati</taxon>
        <taxon>Bacillota</taxon>
        <taxon>Clostridia</taxon>
        <taxon>Neomoorellales</taxon>
        <taxon>Neomoorellaceae</taxon>
        <taxon>Neomoorella</taxon>
    </lineage>
</organism>
<dbReference type="PROSITE" id="PS51257">
    <property type="entry name" value="PROKAR_LIPOPROTEIN"/>
    <property type="match status" value="1"/>
</dbReference>
<dbReference type="InterPro" id="IPR050490">
    <property type="entry name" value="Bact_solute-bd_prot1"/>
</dbReference>